<dbReference type="AlphaFoldDB" id="A0A218Z6U8"/>
<dbReference type="PANTHER" id="PTHR47966:SF68">
    <property type="entry name" value="PEPTIDASE A1 DOMAIN-CONTAINING PROTEIN"/>
    <property type="match status" value="1"/>
</dbReference>
<evidence type="ECO:0000313" key="5">
    <source>
        <dbReference type="Proteomes" id="UP000242519"/>
    </source>
</evidence>
<dbReference type="PROSITE" id="PS51767">
    <property type="entry name" value="PEPTIDASE_A1"/>
    <property type="match status" value="1"/>
</dbReference>
<protein>
    <recommendedName>
        <fullName evidence="3">Peptidase A1 domain-containing protein</fullName>
    </recommendedName>
</protein>
<keyword evidence="5" id="KW-1185">Reference proteome</keyword>
<sequence length="391" mass="42562">MSPSLRKSVAVLALASHSLVGAATFDLPIIFDNSYASVELDVGTPASTYRLFFDTGSASTWIANEQCASTNCVNGSGYARVGYNSSESSTSIQQGPYEEIQYSTPSDKVAGDASTDVFTLAACNSTLSWQQTFLSVAETSWRFVSADGFLGLAFSAIAATNTTTLFETLLQKRLVSLPRFGIYYGKEFSTTGDSPAGELTLGGSKEDEYVDGNLTWIPLREESTMEVWRTPWKTVSGSFGGSNTTNKLWVTDGRAVFDTGAGGSIKIPPELIESVYDSIGMNYTAIFSGAHRPLCTEFNASWSVSFDFGDWQTDDDRYTITLTGDELARPGFANSQDNCYPPFDSSEIWGFGLFGTALLHHRYSVWDFGAFDLADYKPRIGFGKLKGEYKA</sequence>
<reference evidence="4 5" key="1">
    <citation type="submission" date="2017-04" db="EMBL/GenBank/DDBJ databases">
        <title>Draft genome sequence of Marssonina coronaria NL1: causal agent of apple blotch.</title>
        <authorList>
            <person name="Cheng Q."/>
        </authorList>
    </citation>
    <scope>NUCLEOTIDE SEQUENCE [LARGE SCALE GENOMIC DNA]</scope>
    <source>
        <strain evidence="4 5">NL1</strain>
    </source>
</reference>
<feature type="chain" id="PRO_5012691028" description="Peptidase A1 domain-containing protein" evidence="2">
    <location>
        <begin position="23"/>
        <end position="391"/>
    </location>
</feature>
<gene>
    <name evidence="4" type="ORF">B2J93_2656</name>
</gene>
<dbReference type="PANTHER" id="PTHR47966">
    <property type="entry name" value="BETA-SITE APP-CLEAVING ENZYME, ISOFORM A-RELATED"/>
    <property type="match status" value="1"/>
</dbReference>
<evidence type="ECO:0000256" key="1">
    <source>
        <dbReference type="ARBA" id="ARBA00007447"/>
    </source>
</evidence>
<dbReference type="InParanoid" id="A0A218Z6U8"/>
<dbReference type="PRINTS" id="PR00792">
    <property type="entry name" value="PEPSIN"/>
</dbReference>
<accession>A0A218Z6U8</accession>
<dbReference type="STRING" id="503106.A0A218Z6U8"/>
<dbReference type="GO" id="GO:0000324">
    <property type="term" value="C:fungal-type vacuole"/>
    <property type="evidence" value="ECO:0007669"/>
    <property type="project" value="TreeGrafter"/>
</dbReference>
<dbReference type="Pfam" id="PF00026">
    <property type="entry name" value="Asp"/>
    <property type="match status" value="1"/>
</dbReference>
<feature type="domain" description="Peptidase A1" evidence="3">
    <location>
        <begin position="36"/>
        <end position="383"/>
    </location>
</feature>
<dbReference type="InterPro" id="IPR034164">
    <property type="entry name" value="Pepsin-like_dom"/>
</dbReference>
<keyword evidence="2" id="KW-0732">Signal</keyword>
<dbReference type="EMBL" id="MZNU01000166">
    <property type="protein sequence ID" value="OWP03811.1"/>
    <property type="molecule type" value="Genomic_DNA"/>
</dbReference>
<dbReference type="InterPro" id="IPR021109">
    <property type="entry name" value="Peptidase_aspartic_dom_sf"/>
</dbReference>
<evidence type="ECO:0000313" key="4">
    <source>
        <dbReference type="EMBL" id="OWP03811.1"/>
    </source>
</evidence>
<comment type="caution">
    <text evidence="4">The sequence shown here is derived from an EMBL/GenBank/DDBJ whole genome shotgun (WGS) entry which is preliminary data.</text>
</comment>
<comment type="similarity">
    <text evidence="1">Belongs to the peptidase A1 family.</text>
</comment>
<dbReference type="OrthoDB" id="771136at2759"/>
<dbReference type="GO" id="GO:0006508">
    <property type="term" value="P:proteolysis"/>
    <property type="evidence" value="ECO:0007669"/>
    <property type="project" value="InterPro"/>
</dbReference>
<proteinExistence type="inferred from homology"/>
<dbReference type="InterPro" id="IPR001461">
    <property type="entry name" value="Aspartic_peptidase_A1"/>
</dbReference>
<feature type="signal peptide" evidence="2">
    <location>
        <begin position="1"/>
        <end position="22"/>
    </location>
</feature>
<dbReference type="InterPro" id="IPR033121">
    <property type="entry name" value="PEPTIDASE_A1"/>
</dbReference>
<dbReference type="Proteomes" id="UP000242519">
    <property type="component" value="Unassembled WGS sequence"/>
</dbReference>
<organism evidence="4 5">
    <name type="scientific">Diplocarpon coronariae</name>
    <dbReference type="NCBI Taxonomy" id="2795749"/>
    <lineage>
        <taxon>Eukaryota</taxon>
        <taxon>Fungi</taxon>
        <taxon>Dikarya</taxon>
        <taxon>Ascomycota</taxon>
        <taxon>Pezizomycotina</taxon>
        <taxon>Leotiomycetes</taxon>
        <taxon>Helotiales</taxon>
        <taxon>Drepanopezizaceae</taxon>
        <taxon>Diplocarpon</taxon>
    </lineage>
</organism>
<dbReference type="SUPFAM" id="SSF50630">
    <property type="entry name" value="Acid proteases"/>
    <property type="match status" value="1"/>
</dbReference>
<dbReference type="GO" id="GO:0004190">
    <property type="term" value="F:aspartic-type endopeptidase activity"/>
    <property type="evidence" value="ECO:0007669"/>
    <property type="project" value="InterPro"/>
</dbReference>
<dbReference type="CDD" id="cd05471">
    <property type="entry name" value="pepsin_like"/>
    <property type="match status" value="1"/>
</dbReference>
<name>A0A218Z6U8_9HELO</name>
<evidence type="ECO:0000256" key="2">
    <source>
        <dbReference type="SAM" id="SignalP"/>
    </source>
</evidence>
<evidence type="ECO:0000259" key="3">
    <source>
        <dbReference type="PROSITE" id="PS51767"/>
    </source>
</evidence>
<dbReference type="Gene3D" id="2.40.70.10">
    <property type="entry name" value="Acid Proteases"/>
    <property type="match status" value="2"/>
</dbReference>